<comment type="caution">
    <text evidence="1">The sequence shown here is derived from an EMBL/GenBank/DDBJ whole genome shotgun (WGS) entry which is preliminary data.</text>
</comment>
<sequence length="56" mass="6450">MIGDDEMLGARERTRTFEGNYDARGRTMSDIASDQPFRLPFARCRVTRKDRIGLSL</sequence>
<organism evidence="1">
    <name type="scientific">mine drainage metagenome</name>
    <dbReference type="NCBI Taxonomy" id="410659"/>
    <lineage>
        <taxon>unclassified sequences</taxon>
        <taxon>metagenomes</taxon>
        <taxon>ecological metagenomes</taxon>
    </lineage>
</organism>
<evidence type="ECO:0000313" key="1">
    <source>
        <dbReference type="EMBL" id="OIQ84047.1"/>
    </source>
</evidence>
<dbReference type="AlphaFoldDB" id="A0A1J5QW06"/>
<protein>
    <submittedName>
        <fullName evidence="1">Uncharacterized protein</fullName>
    </submittedName>
</protein>
<gene>
    <name evidence="1" type="ORF">GALL_341270</name>
</gene>
<dbReference type="EMBL" id="MLJW01000649">
    <property type="protein sequence ID" value="OIQ84047.1"/>
    <property type="molecule type" value="Genomic_DNA"/>
</dbReference>
<reference evidence="1" key="1">
    <citation type="submission" date="2016-10" db="EMBL/GenBank/DDBJ databases">
        <title>Sequence of Gallionella enrichment culture.</title>
        <authorList>
            <person name="Poehlein A."/>
            <person name="Muehling M."/>
            <person name="Daniel R."/>
        </authorList>
    </citation>
    <scope>NUCLEOTIDE SEQUENCE</scope>
</reference>
<name>A0A1J5QW06_9ZZZZ</name>
<proteinExistence type="predicted"/>
<accession>A0A1J5QW06</accession>